<dbReference type="EMBL" id="CP117167">
    <property type="protein sequence ID" value="WCT11867.1"/>
    <property type="molecule type" value="Genomic_DNA"/>
</dbReference>
<evidence type="ECO:0000313" key="1">
    <source>
        <dbReference type="EMBL" id="WCT11867.1"/>
    </source>
</evidence>
<dbReference type="Proteomes" id="UP001216139">
    <property type="component" value="Chromosome"/>
</dbReference>
<name>A0ABY7T666_9SPHI</name>
<dbReference type="Gene3D" id="3.40.50.2000">
    <property type="entry name" value="Glycogen Phosphorylase B"/>
    <property type="match status" value="2"/>
</dbReference>
<protein>
    <submittedName>
        <fullName evidence="1">Glycosyltransferase family 4 protein</fullName>
    </submittedName>
</protein>
<dbReference type="SUPFAM" id="SSF53756">
    <property type="entry name" value="UDP-Glycosyltransferase/glycogen phosphorylase"/>
    <property type="match status" value="1"/>
</dbReference>
<accession>A0ABY7T666</accession>
<proteinExistence type="predicted"/>
<dbReference type="Pfam" id="PF13692">
    <property type="entry name" value="Glyco_trans_1_4"/>
    <property type="match status" value="1"/>
</dbReference>
<dbReference type="RefSeq" id="WP_273630060.1">
    <property type="nucleotide sequence ID" value="NZ_CP117167.1"/>
</dbReference>
<organism evidence="1 2">
    <name type="scientific">Mucilaginibacter jinjuensis</name>
    <dbReference type="NCBI Taxonomy" id="1176721"/>
    <lineage>
        <taxon>Bacteria</taxon>
        <taxon>Pseudomonadati</taxon>
        <taxon>Bacteroidota</taxon>
        <taxon>Sphingobacteriia</taxon>
        <taxon>Sphingobacteriales</taxon>
        <taxon>Sphingobacteriaceae</taxon>
        <taxon>Mucilaginibacter</taxon>
    </lineage>
</organism>
<keyword evidence="2" id="KW-1185">Reference proteome</keyword>
<dbReference type="CDD" id="cd03801">
    <property type="entry name" value="GT4_PimA-like"/>
    <property type="match status" value="1"/>
</dbReference>
<reference evidence="1 2" key="1">
    <citation type="submission" date="2023-02" db="EMBL/GenBank/DDBJ databases">
        <title>Genome sequence of Mucilaginibacter jinjuensis strain KACC 16571.</title>
        <authorList>
            <person name="Kim S."/>
            <person name="Heo J."/>
            <person name="Kwon S.-W."/>
        </authorList>
    </citation>
    <scope>NUCLEOTIDE SEQUENCE [LARGE SCALE GENOMIC DNA]</scope>
    <source>
        <strain evidence="1 2">KACC 16571</strain>
    </source>
</reference>
<dbReference type="PANTHER" id="PTHR12526">
    <property type="entry name" value="GLYCOSYLTRANSFERASE"/>
    <property type="match status" value="1"/>
</dbReference>
<sequence length="363" mass="41649">MSSKILFIVPYPYGCAPSQRLKFEQYYSAFENSGYEIVHAPFMDKPMWDVVYKKGYTLSKILFTLKRYVKRIGLLFTIHRYDIVYVHLWCTPFGLPLYEWLVKKLSARLIYDIDDLVFLKNINHENKFLALLKGKNKPVYLMKHANHVITCTPYLDAIAQKYNINTTDISSTINTDTYVPVNNYSNDHQLVIGWSGSHTTSQYLYLLKDVLLELQKEIPFKLLVMGDANFNIPGLNIEALAWKEEYEIATLQKMDVGVYPLPLNEQWVLGKSGLKALQYMALGIPTIATDVGCNNRVIENGVSGFLILNDSEWLNTLKLLCLDANLRKTIGKEARLKVERQFSIKHTAPVYLDVLNKTALSVD</sequence>
<gene>
    <name evidence="1" type="ORF">PQO05_24345</name>
</gene>
<evidence type="ECO:0000313" key="2">
    <source>
        <dbReference type="Proteomes" id="UP001216139"/>
    </source>
</evidence>